<dbReference type="EMBL" id="AP025730">
    <property type="protein sequence ID" value="BDI03972.1"/>
    <property type="molecule type" value="Genomic_DNA"/>
</dbReference>
<dbReference type="NCBIfam" id="NF033559">
    <property type="entry name" value="transpos_IS1634"/>
    <property type="match status" value="1"/>
</dbReference>
<dbReference type="PANTHER" id="PTHR34614">
    <property type="match status" value="1"/>
</dbReference>
<evidence type="ECO:0000313" key="2">
    <source>
        <dbReference type="EMBL" id="BDI03972.1"/>
    </source>
</evidence>
<dbReference type="Proteomes" id="UP001057498">
    <property type="component" value="Chromosome"/>
</dbReference>
<dbReference type="Pfam" id="PF01609">
    <property type="entry name" value="DDE_Tnp_1"/>
    <property type="match status" value="1"/>
</dbReference>
<name>A0ABM7YIB5_9BURK</name>
<accession>A0ABM7YIB5</accession>
<protein>
    <recommendedName>
        <fullName evidence="1">Transposase IS4-like domain-containing protein</fullName>
    </recommendedName>
</protein>
<gene>
    <name evidence="2" type="ORF">CATMQ487_09420</name>
</gene>
<evidence type="ECO:0000259" key="1">
    <source>
        <dbReference type="Pfam" id="PF01609"/>
    </source>
</evidence>
<keyword evidence="3" id="KW-1185">Reference proteome</keyword>
<dbReference type="InterPro" id="IPR012337">
    <property type="entry name" value="RNaseH-like_sf"/>
</dbReference>
<reference evidence="2" key="1">
    <citation type="submission" date="2022-04" db="EMBL/GenBank/DDBJ databases">
        <title>Whole genome sequence of Sphaerotilus sp. FB-5.</title>
        <authorList>
            <person name="Takeda M."/>
            <person name="Narihara S."/>
            <person name="Akimoto M."/>
            <person name="Akimoto R."/>
            <person name="Nishiyashiki S."/>
            <person name="Murakami T."/>
        </authorList>
    </citation>
    <scope>NUCLEOTIDE SEQUENCE</scope>
    <source>
        <strain evidence="2">FB-5</strain>
    </source>
</reference>
<sequence length="577" mass="64847">MYWHYPAFWLYSQAMFIKLTRSGGRSYAQLVESFRDEQGRPRQRTLATLGRTDEIGGQVDSLLQGLLRVKGRPAALASPPQVQFESALALGDVWVLHQLWHELGFDRLHAVFRRARYTTPVEQAIRVMVFNRLCDADSKLGALRWLQTVAMPDVDPGSITHQHLLRSMDALMDHQASVDDCVAQLLRPLIDEQLSVVFYDLTTIRVEGLSQQRDDVRKFGMSKEGVVARQFLLGVVQTADGLPIYHEVFDGNASEGPTLKPTLERVLQRYPHVKRLVVVADRGLLSLDNLQMLSELKLPGDRALEFILAVPGRRHGDFVELLAPLQARAEGSAAEVIDELSWQGHRLVVAHNAQQAADLTQRRRDRITALQVRAQALTGKLDEQDAGQSQRGRKLSDSGAKARFFHEVCEAHLANIIRVDLKSELFTYDIDHVAQARAEAMDGKLLLVSNVHDLSAQQIVARYKSLADIERGFHVLKSEIEIAPVFHRLPERIRAHASICFMALVLHRVMRQRLRLAGSPLSPEAALQQLRRVQRHQVRIDGAEPIAGISTIHQDQADTLDALKIKKPSLDAQMSLL</sequence>
<dbReference type="InterPro" id="IPR002559">
    <property type="entry name" value="Transposase_11"/>
</dbReference>
<dbReference type="InterPro" id="IPR047654">
    <property type="entry name" value="IS1634_transpos"/>
</dbReference>
<dbReference type="SUPFAM" id="SSF53098">
    <property type="entry name" value="Ribonuclease H-like"/>
    <property type="match status" value="1"/>
</dbReference>
<dbReference type="PANTHER" id="PTHR34614:SF2">
    <property type="entry name" value="TRANSPOSASE IS4-LIKE DOMAIN-CONTAINING PROTEIN"/>
    <property type="match status" value="1"/>
</dbReference>
<feature type="domain" description="Transposase IS4-like" evidence="1">
    <location>
        <begin position="195"/>
        <end position="506"/>
    </location>
</feature>
<proteinExistence type="predicted"/>
<evidence type="ECO:0000313" key="3">
    <source>
        <dbReference type="Proteomes" id="UP001057498"/>
    </source>
</evidence>
<organism evidence="2 3">
    <name type="scientific">Sphaerotilus microaerophilus</name>
    <dbReference type="NCBI Taxonomy" id="2914710"/>
    <lineage>
        <taxon>Bacteria</taxon>
        <taxon>Pseudomonadati</taxon>
        <taxon>Pseudomonadota</taxon>
        <taxon>Betaproteobacteria</taxon>
        <taxon>Burkholderiales</taxon>
        <taxon>Sphaerotilaceae</taxon>
        <taxon>Sphaerotilus</taxon>
    </lineage>
</organism>